<dbReference type="EMBL" id="FNFE01000004">
    <property type="protein sequence ID" value="SDK42207.1"/>
    <property type="molecule type" value="Genomic_DNA"/>
</dbReference>
<proteinExistence type="predicted"/>
<evidence type="ECO:0000313" key="1">
    <source>
        <dbReference type="EMBL" id="SDK42207.1"/>
    </source>
</evidence>
<dbReference type="AlphaFoldDB" id="A0A1G9BRZ1"/>
<evidence type="ECO:0008006" key="3">
    <source>
        <dbReference type="Google" id="ProtNLM"/>
    </source>
</evidence>
<gene>
    <name evidence="1" type="ORF">SAMN04515672_3065</name>
</gene>
<keyword evidence="2" id="KW-1185">Reference proteome</keyword>
<reference evidence="2" key="1">
    <citation type="submission" date="2016-10" db="EMBL/GenBank/DDBJ databases">
        <authorList>
            <person name="Varghese N."/>
            <person name="Submissions S."/>
        </authorList>
    </citation>
    <scope>NUCLEOTIDE SEQUENCE [LARGE SCALE GENOMIC DNA]</scope>
    <source>
        <strain evidence="2">B4,CECT 8067,JCM 17497</strain>
    </source>
</reference>
<protein>
    <recommendedName>
        <fullName evidence="3">CHAT domain-containing protein</fullName>
    </recommendedName>
</protein>
<name>A0A1G9BRZ1_9EURY</name>
<accession>A0A1G9BRZ1</accession>
<dbReference type="Proteomes" id="UP000198882">
    <property type="component" value="Unassembled WGS sequence"/>
</dbReference>
<sequence length="652" mass="72702">MKPKFESNQDGIEIIDPIERYRDRLITHEPVTPQSVDENQVAYPIGAAVEVTTDRISLSEVNSVYVRGKDKSITTEVQPDERVVLSQNKHTLDVSSSIKVYLVLDSSVEIYSDRNKTHIELDKHTNVIIGARSYHTRPARTIETTTAPSDLMKAISAFGSALKTTAAERSFPTARGHPPAIEIGEELSIPEEIKRPKTNIKLAVPPTLKHIFTITPLAYYLGAKVVPKAKPQLITDSGFSYSLDSKEEFETTVERLLKHVFFLDCIVRTEGITPLPLHEREMIESNLPFDPSELYEQSLSEQLETYLESPFSLTKVFLPEWRLKVQLENTPEHIPFLPFIANNLSIVDVQEKTSQSTNQTIKQFWSSTGGSKFESPTPISAYTNSITQTPTEEPIRIEVVCNDPDMNSELTSVYSAYSERDDFPIDVTVHHRLTTADLKKVLVRESDFVHYIGHIDSNGVRCSDGRLNVATLKSVNAKSFFLNACQSNNQGIQLIKAGSIGGVVTSSDVQNSDAVHAGSVIARLLNQGFSLYGAIDILRKVTKIGHQYHVVGDGLSIIAQPNNGAPNMCSITKQHGDLIIDIHEYVSIPNMDIGGVFYPYIESVETYHLVPKKFGPLSVTKPELVEFLELENIPVLMNGELRWSDEISINEL</sequence>
<dbReference type="OrthoDB" id="269729at2157"/>
<evidence type="ECO:0000313" key="2">
    <source>
        <dbReference type="Proteomes" id="UP000198882"/>
    </source>
</evidence>
<dbReference type="RefSeq" id="WP_090308580.1">
    <property type="nucleotide sequence ID" value="NZ_FNFE01000004.1"/>
</dbReference>
<organism evidence="1 2">
    <name type="scientific">Natronorubrum texcoconense</name>
    <dbReference type="NCBI Taxonomy" id="1095776"/>
    <lineage>
        <taxon>Archaea</taxon>
        <taxon>Methanobacteriati</taxon>
        <taxon>Methanobacteriota</taxon>
        <taxon>Stenosarchaea group</taxon>
        <taxon>Halobacteria</taxon>
        <taxon>Halobacteriales</taxon>
        <taxon>Natrialbaceae</taxon>
        <taxon>Natronorubrum</taxon>
    </lineage>
</organism>